<gene>
    <name evidence="1" type="ORF">SAMN02745148_01551</name>
</gene>
<organism evidence="1 2">
    <name type="scientific">Modicisalibacter ilicicola DSM 19980</name>
    <dbReference type="NCBI Taxonomy" id="1121942"/>
    <lineage>
        <taxon>Bacteria</taxon>
        <taxon>Pseudomonadati</taxon>
        <taxon>Pseudomonadota</taxon>
        <taxon>Gammaproteobacteria</taxon>
        <taxon>Oceanospirillales</taxon>
        <taxon>Halomonadaceae</taxon>
        <taxon>Modicisalibacter</taxon>
    </lineage>
</organism>
<evidence type="ECO:0000313" key="1">
    <source>
        <dbReference type="EMBL" id="SHE99643.1"/>
    </source>
</evidence>
<reference evidence="1 2" key="1">
    <citation type="submission" date="2016-11" db="EMBL/GenBank/DDBJ databases">
        <authorList>
            <person name="Jaros S."/>
            <person name="Januszkiewicz K."/>
            <person name="Wedrychowicz H."/>
        </authorList>
    </citation>
    <scope>NUCLEOTIDE SEQUENCE [LARGE SCALE GENOMIC DNA]</scope>
    <source>
        <strain evidence="1 2">DSM 19980</strain>
    </source>
</reference>
<sequence length="77" mass="8731">MPHQRLVSHTPPQGILQDAGELAVLTENAEPTRHRYAMVISFESEDQLRQALGHRRLDYRVGITAQERMHEEGPSNG</sequence>
<keyword evidence="2" id="KW-1185">Reference proteome</keyword>
<protein>
    <submittedName>
        <fullName evidence="1">Uncharacterized protein</fullName>
    </submittedName>
</protein>
<dbReference type="OrthoDB" id="6170004at2"/>
<proteinExistence type="predicted"/>
<dbReference type="AlphaFoldDB" id="A0A1M4Y248"/>
<name>A0A1M4Y248_9GAMM</name>
<dbReference type="EMBL" id="FQUJ01000006">
    <property type="protein sequence ID" value="SHE99643.1"/>
    <property type="molecule type" value="Genomic_DNA"/>
</dbReference>
<dbReference type="Proteomes" id="UP000184346">
    <property type="component" value="Unassembled WGS sequence"/>
</dbReference>
<dbReference type="STRING" id="1121942.SAMN02745148_01551"/>
<accession>A0A1M4Y248</accession>
<evidence type="ECO:0000313" key="2">
    <source>
        <dbReference type="Proteomes" id="UP000184346"/>
    </source>
</evidence>
<dbReference type="RefSeq" id="WP_072821448.1">
    <property type="nucleotide sequence ID" value="NZ_FQUJ01000006.1"/>
</dbReference>